<dbReference type="AlphaFoldDB" id="A0A2N9GNB4"/>
<accession>A0A2N9GNB4</accession>
<dbReference type="CDD" id="cd09272">
    <property type="entry name" value="RNase_HI_RT_Ty1"/>
    <property type="match status" value="1"/>
</dbReference>
<dbReference type="GO" id="GO:0008270">
    <property type="term" value="F:zinc ion binding"/>
    <property type="evidence" value="ECO:0007669"/>
    <property type="project" value="UniProtKB-KW"/>
</dbReference>
<evidence type="ECO:0000256" key="1">
    <source>
        <dbReference type="PROSITE-ProRule" id="PRU00047"/>
    </source>
</evidence>
<evidence type="ECO:0000259" key="3">
    <source>
        <dbReference type="PROSITE" id="PS50158"/>
    </source>
</evidence>
<dbReference type="PANTHER" id="PTHR47481">
    <property type="match status" value="1"/>
</dbReference>
<keyword evidence="1" id="KW-0863">Zinc-finger</keyword>
<dbReference type="InterPro" id="IPR013103">
    <property type="entry name" value="RVT_2"/>
</dbReference>
<organism evidence="4">
    <name type="scientific">Fagus sylvatica</name>
    <name type="common">Beechnut</name>
    <dbReference type="NCBI Taxonomy" id="28930"/>
    <lineage>
        <taxon>Eukaryota</taxon>
        <taxon>Viridiplantae</taxon>
        <taxon>Streptophyta</taxon>
        <taxon>Embryophyta</taxon>
        <taxon>Tracheophyta</taxon>
        <taxon>Spermatophyta</taxon>
        <taxon>Magnoliopsida</taxon>
        <taxon>eudicotyledons</taxon>
        <taxon>Gunneridae</taxon>
        <taxon>Pentapetalae</taxon>
        <taxon>rosids</taxon>
        <taxon>fabids</taxon>
        <taxon>Fagales</taxon>
        <taxon>Fagaceae</taxon>
        <taxon>Fagus</taxon>
    </lineage>
</organism>
<feature type="region of interest" description="Disordered" evidence="2">
    <location>
        <begin position="1"/>
        <end position="22"/>
    </location>
</feature>
<dbReference type="SUPFAM" id="SSF57756">
    <property type="entry name" value="Retrovirus zinc finger-like domains"/>
    <property type="match status" value="1"/>
</dbReference>
<dbReference type="GO" id="GO:0003676">
    <property type="term" value="F:nucleic acid binding"/>
    <property type="evidence" value="ECO:0007669"/>
    <property type="project" value="InterPro"/>
</dbReference>
<keyword evidence="1" id="KW-0862">Zinc</keyword>
<keyword evidence="1" id="KW-0479">Metal-binding</keyword>
<dbReference type="InterPro" id="IPR043502">
    <property type="entry name" value="DNA/RNA_pol_sf"/>
</dbReference>
<reference evidence="4" key="1">
    <citation type="submission" date="2018-02" db="EMBL/GenBank/DDBJ databases">
        <authorList>
            <person name="Cohen D.B."/>
            <person name="Kent A.D."/>
        </authorList>
    </citation>
    <scope>NUCLEOTIDE SEQUENCE</scope>
</reference>
<dbReference type="Pfam" id="PF14223">
    <property type="entry name" value="Retrotran_gag_2"/>
    <property type="match status" value="1"/>
</dbReference>
<feature type="compositionally biased region" description="Polar residues" evidence="2">
    <location>
        <begin position="236"/>
        <end position="258"/>
    </location>
</feature>
<dbReference type="InterPro" id="IPR001878">
    <property type="entry name" value="Znf_CCHC"/>
</dbReference>
<dbReference type="PROSITE" id="PS50158">
    <property type="entry name" value="ZF_CCHC"/>
    <property type="match status" value="1"/>
</dbReference>
<evidence type="ECO:0000256" key="2">
    <source>
        <dbReference type="SAM" id="MobiDB-lite"/>
    </source>
</evidence>
<feature type="compositionally biased region" description="Polar residues" evidence="2">
    <location>
        <begin position="266"/>
        <end position="284"/>
    </location>
</feature>
<proteinExistence type="predicted"/>
<sequence>MAESEQSTQPQQSTQPPTITSLPANPPHNLVNLISINAAAQLPLKLSPSNYLSWRAQFHTLLVGYDLLGYLDGSLACPLRSVVTNGISTVNPAYTFWLRQDQLLLHAIIASVSESITPFVASSQTSREAWDRLSTLYASRSRTRIMHLKDKLALITRGTQSISEYLQTIKSAADELALAGVPQSNDDLLLYSLRGLGSEYKEIVAAIRARDSPISFEELHDKLLEQEVYLKREASQSEPSHITANATRTYSQPKPSNNRRNEKNHFSQNRGPPHQRNQFFQGSSPHPDPRSNFKRPPPNQHNPNPIVCQYCGKRGHTARTCYQIHPPAPMANHTSIQQSPHSNWLVDSAASHHVTTDLNALSMPQDYAGSDDIVIGDGTGLEITHTGSTTLPTPSTPFTLSNDLRTGAPRLRGQNKNDVYEWPNTVGLAAPSPIANVSIKASFRDWHNRLGHPSSKVLASVINSHSLPLLSKQPSDFLSSHGHSTSLDNTTSSSCNETSVPHVPSPQPQSSHPSPTTEPPIASRIHPMTTRSQNNIFKPKQLHLTTKHPLPDPIEPTTVSQAMKDPRWRSAMAAELNALVRNGTWDLVPPQAHHNVVGCKWVFRIKRNPDGTIARYKARLVAKGFHQRPGVDYHDTFSPVVKPTTIRLVLCLALNQGWNIRQLDVNNAFLHGSLSEEVFMQQPPGYIDTTYPSHVCRLRKAIYGLKQAPRAWYNELKNFLLDYGFANSKRNDNNFISCFLQALSARFSIKDLADATTYRSVIGALQYLSITRPDISYTVNKLSQFMHCPSETHWAAAKRLLRYLKHTINHGLFLKRGQSLQLHAYSDADWAGNRDDRTSTTGYIVYLSGNAISWSSRKQKTVARSSTEAKYRAVASTAAEVLWVQSLLGELGQLTVSYVSTHDQLADALTKPLPRPAKFTQLCSKIGISDGSTILRGHVKETILPNIKPSQ</sequence>
<protein>
    <recommendedName>
        <fullName evidence="3">CCHC-type domain-containing protein</fullName>
    </recommendedName>
</protein>
<evidence type="ECO:0000313" key="4">
    <source>
        <dbReference type="EMBL" id="SPD03946.1"/>
    </source>
</evidence>
<dbReference type="InterPro" id="IPR036875">
    <property type="entry name" value="Znf_CCHC_sf"/>
</dbReference>
<dbReference type="EMBL" id="OIVN01002473">
    <property type="protein sequence ID" value="SPD03946.1"/>
    <property type="molecule type" value="Genomic_DNA"/>
</dbReference>
<name>A0A2N9GNB4_FAGSY</name>
<dbReference type="Pfam" id="PF07727">
    <property type="entry name" value="RVT_2"/>
    <property type="match status" value="1"/>
</dbReference>
<dbReference type="PANTHER" id="PTHR47481:SF9">
    <property type="entry name" value="RETROTRANSPOSON GAG DOMAIN-CONTAINING PROTEIN"/>
    <property type="match status" value="1"/>
</dbReference>
<feature type="domain" description="CCHC-type" evidence="3">
    <location>
        <begin position="308"/>
        <end position="321"/>
    </location>
</feature>
<feature type="compositionally biased region" description="Polar residues" evidence="2">
    <location>
        <begin position="477"/>
        <end position="498"/>
    </location>
</feature>
<dbReference type="SUPFAM" id="SSF56672">
    <property type="entry name" value="DNA/RNA polymerases"/>
    <property type="match status" value="1"/>
</dbReference>
<feature type="region of interest" description="Disordered" evidence="2">
    <location>
        <begin position="232"/>
        <end position="307"/>
    </location>
</feature>
<gene>
    <name evidence="4" type="ORF">FSB_LOCUS31828</name>
</gene>
<feature type="region of interest" description="Disordered" evidence="2">
    <location>
        <begin position="477"/>
        <end position="524"/>
    </location>
</feature>